<dbReference type="Proteomes" id="UP000215005">
    <property type="component" value="Chromosome"/>
</dbReference>
<dbReference type="InterPro" id="IPR008928">
    <property type="entry name" value="6-hairpin_glycosidase_sf"/>
</dbReference>
<organism evidence="3 4">
    <name type="scientific">Nocardiopsis gilva YIM 90087</name>
    <dbReference type="NCBI Taxonomy" id="1235441"/>
    <lineage>
        <taxon>Bacteria</taxon>
        <taxon>Bacillati</taxon>
        <taxon>Actinomycetota</taxon>
        <taxon>Actinomycetes</taxon>
        <taxon>Streptosporangiales</taxon>
        <taxon>Nocardiopsidaceae</taxon>
        <taxon>Nocardiopsis</taxon>
    </lineage>
</organism>
<evidence type="ECO:0000256" key="1">
    <source>
        <dbReference type="ARBA" id="ARBA00008558"/>
    </source>
</evidence>
<dbReference type="Pfam" id="PF07221">
    <property type="entry name" value="GlcNAc_2-epim"/>
    <property type="match status" value="1"/>
</dbReference>
<dbReference type="OrthoDB" id="9806359at2"/>
<evidence type="ECO:0000256" key="2">
    <source>
        <dbReference type="ARBA" id="ARBA00023235"/>
    </source>
</evidence>
<keyword evidence="4" id="KW-1185">Reference proteome</keyword>
<accession>A0A223SAR9</accession>
<keyword evidence="2 3" id="KW-0413">Isomerase</keyword>
<name>A0A223SAR9_9ACTN</name>
<dbReference type="Gene3D" id="1.50.10.10">
    <property type="match status" value="1"/>
</dbReference>
<evidence type="ECO:0000313" key="4">
    <source>
        <dbReference type="Proteomes" id="UP000215005"/>
    </source>
</evidence>
<dbReference type="RefSeq" id="WP_017620404.1">
    <property type="nucleotide sequence ID" value="NZ_ANBG01000315.1"/>
</dbReference>
<gene>
    <name evidence="3" type="ORF">CDO52_22070</name>
</gene>
<dbReference type="GO" id="GO:0005975">
    <property type="term" value="P:carbohydrate metabolic process"/>
    <property type="evidence" value="ECO:0007669"/>
    <property type="project" value="InterPro"/>
</dbReference>
<dbReference type="InterPro" id="IPR010819">
    <property type="entry name" value="AGE/CE"/>
</dbReference>
<protein>
    <submittedName>
        <fullName evidence="3">AGE family epimerase/isomerase</fullName>
    </submittedName>
</protein>
<evidence type="ECO:0000313" key="3">
    <source>
        <dbReference type="EMBL" id="ASU85119.1"/>
    </source>
</evidence>
<comment type="similarity">
    <text evidence="1">Belongs to the N-acylglucosamine 2-epimerase family.</text>
</comment>
<dbReference type="SUPFAM" id="SSF48208">
    <property type="entry name" value="Six-hairpin glycosidases"/>
    <property type="match status" value="1"/>
</dbReference>
<sequence length="423" mass="46961">MRHSWPDLPFHQAWLRAEARRLLSFAADAERPENGFGWLDDRGALLPAHGTPTWITCRMTHVFALADMMGVPGSGPIADHGVGALLGPLRDADHGGWYAGLGTDGQPEGTVKSAYDHAFVLLAAASATAAGREGAPELLKAATSVIEERFTDGDTGRYLESWDRAWTQPEDYRGANSHMHLVEAFLATAAATGRRVWLDRALGIAQFVVHEVTAAHDWRMPEHFTPGWEPVLDYNTDNRAHPFRPYGVTVGHLLEWARLLVQIEIALGSAAPAWLLDDAASLFDAAVRRGWDVDGAPGFIYTHDWDDTPVVRERMHWVATEAIAAAATLYRRTGDARYERWYRTWWDYAARHLIDRRNGSWHHELDPDNRPAATVWDGKPDIYHAFQAAILPCLPPAAAFVSAVGGGSDDNIPHQRERPEETP</sequence>
<reference evidence="3 4" key="1">
    <citation type="submission" date="2017-08" db="EMBL/GenBank/DDBJ databases">
        <title>The complete genome sequence of Nocardiopsis gilva YIM 90087.</title>
        <authorList>
            <person name="Yin M."/>
            <person name="Tang S."/>
        </authorList>
    </citation>
    <scope>NUCLEOTIDE SEQUENCE [LARGE SCALE GENOMIC DNA]</scope>
    <source>
        <strain evidence="3 4">YIM 90087</strain>
    </source>
</reference>
<dbReference type="AlphaFoldDB" id="A0A223SAR9"/>
<dbReference type="GO" id="GO:0016853">
    <property type="term" value="F:isomerase activity"/>
    <property type="evidence" value="ECO:0007669"/>
    <property type="project" value="UniProtKB-KW"/>
</dbReference>
<dbReference type="KEGG" id="ngv:CDO52_22070"/>
<dbReference type="InterPro" id="IPR012341">
    <property type="entry name" value="6hp_glycosidase-like_sf"/>
</dbReference>
<dbReference type="PANTHER" id="PTHR15108">
    <property type="entry name" value="N-ACYLGLUCOSAMINE-2-EPIMERASE"/>
    <property type="match status" value="1"/>
</dbReference>
<dbReference type="EMBL" id="CP022753">
    <property type="protein sequence ID" value="ASU85119.1"/>
    <property type="molecule type" value="Genomic_DNA"/>
</dbReference>
<proteinExistence type="inferred from homology"/>